<feature type="compositionally biased region" description="Low complexity" evidence="1">
    <location>
        <begin position="156"/>
        <end position="176"/>
    </location>
</feature>
<keyword evidence="5" id="KW-1185">Reference proteome</keyword>
<feature type="compositionally biased region" description="Basic and acidic residues" evidence="1">
    <location>
        <begin position="62"/>
        <end position="71"/>
    </location>
</feature>
<comment type="caution">
    <text evidence="4">The sequence shown here is derived from an EMBL/GenBank/DDBJ whole genome shotgun (WGS) entry which is preliminary data.</text>
</comment>
<dbReference type="RefSeq" id="WP_184817424.1">
    <property type="nucleotide sequence ID" value="NZ_BMTK01000001.1"/>
</dbReference>
<dbReference type="PROSITE" id="PS51257">
    <property type="entry name" value="PROKAR_LIPOPROTEIN"/>
    <property type="match status" value="1"/>
</dbReference>
<accession>A0A7W7LV06</accession>
<feature type="region of interest" description="Disordered" evidence="1">
    <location>
        <begin position="129"/>
        <end position="185"/>
    </location>
</feature>
<protein>
    <recommendedName>
        <fullName evidence="3">DUF4232 domain-containing protein</fullName>
    </recommendedName>
</protein>
<feature type="region of interest" description="Disordered" evidence="1">
    <location>
        <begin position="25"/>
        <end position="84"/>
    </location>
</feature>
<evidence type="ECO:0000313" key="4">
    <source>
        <dbReference type="EMBL" id="MBB4896587.1"/>
    </source>
</evidence>
<sequence length="185" mass="18412">MRTAHRNRKTRAPGAAVLTALLSVTACGPGGTDDGADTVPSAAPSTTVSTRPGGGAGGGPRDPGDGSDKADGSGGTGGGDAATASCADADVPIAAEVHPRDEARHLLLTATSTGDEECALHRYPVVRFDDGPEDRVGPMESGTRDVTVGPGGKAYAVRSASRPASPTAAVPPSGSRRPPPRPSRR</sequence>
<feature type="chain" id="PRO_5039238723" description="DUF4232 domain-containing protein" evidence="2">
    <location>
        <begin position="29"/>
        <end position="185"/>
    </location>
</feature>
<gene>
    <name evidence="4" type="ORF">FHS37_000603</name>
</gene>
<keyword evidence="2" id="KW-0732">Signal</keyword>
<evidence type="ECO:0000256" key="2">
    <source>
        <dbReference type="SAM" id="SignalP"/>
    </source>
</evidence>
<evidence type="ECO:0000313" key="5">
    <source>
        <dbReference type="Proteomes" id="UP000579523"/>
    </source>
</evidence>
<dbReference type="InterPro" id="IPR025326">
    <property type="entry name" value="DUF4232"/>
</dbReference>
<name>A0A7W7LV06_9ACTN</name>
<dbReference type="EMBL" id="JACHJI010000001">
    <property type="protein sequence ID" value="MBB4896587.1"/>
    <property type="molecule type" value="Genomic_DNA"/>
</dbReference>
<dbReference type="Pfam" id="PF14016">
    <property type="entry name" value="DUF4232"/>
    <property type="match status" value="1"/>
</dbReference>
<dbReference type="Proteomes" id="UP000579523">
    <property type="component" value="Unassembled WGS sequence"/>
</dbReference>
<feature type="domain" description="DUF4232" evidence="3">
    <location>
        <begin position="86"/>
        <end position="168"/>
    </location>
</feature>
<reference evidence="4 5" key="1">
    <citation type="submission" date="2020-08" db="EMBL/GenBank/DDBJ databases">
        <title>Genomic Encyclopedia of Type Strains, Phase III (KMG-III): the genomes of soil and plant-associated and newly described type strains.</title>
        <authorList>
            <person name="Whitman W."/>
        </authorList>
    </citation>
    <scope>NUCLEOTIDE SEQUENCE [LARGE SCALE GENOMIC DNA]</scope>
    <source>
        <strain evidence="4 5">CECT 3273</strain>
    </source>
</reference>
<evidence type="ECO:0000259" key="3">
    <source>
        <dbReference type="Pfam" id="PF14016"/>
    </source>
</evidence>
<feature type="compositionally biased region" description="Gly residues" evidence="1">
    <location>
        <begin position="52"/>
        <end position="61"/>
    </location>
</feature>
<feature type="signal peptide" evidence="2">
    <location>
        <begin position="1"/>
        <end position="28"/>
    </location>
</feature>
<organism evidence="4 5">
    <name type="scientific">Streptomyces griseomycini</name>
    <dbReference type="NCBI Taxonomy" id="66895"/>
    <lineage>
        <taxon>Bacteria</taxon>
        <taxon>Bacillati</taxon>
        <taxon>Actinomycetota</taxon>
        <taxon>Actinomycetes</taxon>
        <taxon>Kitasatosporales</taxon>
        <taxon>Streptomycetaceae</taxon>
        <taxon>Streptomyces</taxon>
    </lineage>
</organism>
<proteinExistence type="predicted"/>
<dbReference type="AlphaFoldDB" id="A0A7W7LV06"/>
<evidence type="ECO:0000256" key="1">
    <source>
        <dbReference type="SAM" id="MobiDB-lite"/>
    </source>
</evidence>